<evidence type="ECO:0000259" key="8">
    <source>
        <dbReference type="PROSITE" id="PS51760"/>
    </source>
</evidence>
<dbReference type="PANTHER" id="PTHR31490:SF76">
    <property type="entry name" value="ENDO-1,4-BETA-XYLANASE C"/>
    <property type="match status" value="1"/>
</dbReference>
<organism evidence="9 10">
    <name type="scientific">Saccharata proteae CBS 121410</name>
    <dbReference type="NCBI Taxonomy" id="1314787"/>
    <lineage>
        <taxon>Eukaryota</taxon>
        <taxon>Fungi</taxon>
        <taxon>Dikarya</taxon>
        <taxon>Ascomycota</taxon>
        <taxon>Pezizomycotina</taxon>
        <taxon>Dothideomycetes</taxon>
        <taxon>Dothideomycetes incertae sedis</taxon>
        <taxon>Botryosphaeriales</taxon>
        <taxon>Saccharataceae</taxon>
        <taxon>Saccharata</taxon>
    </lineage>
</organism>
<dbReference type="AlphaFoldDB" id="A0A9P4LZA8"/>
<evidence type="ECO:0000256" key="6">
    <source>
        <dbReference type="RuleBase" id="RU361174"/>
    </source>
</evidence>
<feature type="chain" id="PRO_5040326655" description="Beta-xylanase" evidence="7">
    <location>
        <begin position="20"/>
        <end position="318"/>
    </location>
</feature>
<keyword evidence="7" id="KW-0732">Signal</keyword>
<evidence type="ECO:0000256" key="5">
    <source>
        <dbReference type="ARBA" id="ARBA00023326"/>
    </source>
</evidence>
<proteinExistence type="inferred from homology"/>
<keyword evidence="4 6" id="KW-0326">Glycosidase</keyword>
<evidence type="ECO:0000256" key="1">
    <source>
        <dbReference type="ARBA" id="ARBA00007495"/>
    </source>
</evidence>
<dbReference type="InterPro" id="IPR017853">
    <property type="entry name" value="GH"/>
</dbReference>
<dbReference type="OrthoDB" id="3055998at2759"/>
<feature type="signal peptide" evidence="7">
    <location>
        <begin position="1"/>
        <end position="19"/>
    </location>
</feature>
<keyword evidence="10" id="KW-1185">Reference proteome</keyword>
<feature type="domain" description="GH10" evidence="8">
    <location>
        <begin position="21"/>
        <end position="317"/>
    </location>
</feature>
<evidence type="ECO:0000256" key="4">
    <source>
        <dbReference type="ARBA" id="ARBA00023295"/>
    </source>
</evidence>
<dbReference type="PROSITE" id="PS51760">
    <property type="entry name" value="GH10_2"/>
    <property type="match status" value="1"/>
</dbReference>
<dbReference type="Proteomes" id="UP000799776">
    <property type="component" value="Unassembled WGS sequence"/>
</dbReference>
<comment type="catalytic activity">
    <reaction evidence="6">
        <text>Endohydrolysis of (1-&gt;4)-beta-D-xylosidic linkages in xylans.</text>
        <dbReference type="EC" id="3.2.1.8"/>
    </reaction>
</comment>
<dbReference type="PANTHER" id="PTHR31490">
    <property type="entry name" value="GLYCOSYL HYDROLASE"/>
    <property type="match status" value="1"/>
</dbReference>
<reference evidence="9" key="1">
    <citation type="journal article" date="2020" name="Stud. Mycol.">
        <title>101 Dothideomycetes genomes: a test case for predicting lifestyles and emergence of pathogens.</title>
        <authorList>
            <person name="Haridas S."/>
            <person name="Albert R."/>
            <person name="Binder M."/>
            <person name="Bloem J."/>
            <person name="Labutti K."/>
            <person name="Salamov A."/>
            <person name="Andreopoulos B."/>
            <person name="Baker S."/>
            <person name="Barry K."/>
            <person name="Bills G."/>
            <person name="Bluhm B."/>
            <person name="Cannon C."/>
            <person name="Castanera R."/>
            <person name="Culley D."/>
            <person name="Daum C."/>
            <person name="Ezra D."/>
            <person name="Gonzalez J."/>
            <person name="Henrissat B."/>
            <person name="Kuo A."/>
            <person name="Liang C."/>
            <person name="Lipzen A."/>
            <person name="Lutzoni F."/>
            <person name="Magnuson J."/>
            <person name="Mondo S."/>
            <person name="Nolan M."/>
            <person name="Ohm R."/>
            <person name="Pangilinan J."/>
            <person name="Park H.-J."/>
            <person name="Ramirez L."/>
            <person name="Alfaro M."/>
            <person name="Sun H."/>
            <person name="Tritt A."/>
            <person name="Yoshinaga Y."/>
            <person name="Zwiers L.-H."/>
            <person name="Turgeon B."/>
            <person name="Goodwin S."/>
            <person name="Spatafora J."/>
            <person name="Crous P."/>
            <person name="Grigoriev I."/>
        </authorList>
    </citation>
    <scope>NUCLEOTIDE SEQUENCE</scope>
    <source>
        <strain evidence="9">CBS 121410</strain>
    </source>
</reference>
<dbReference type="EC" id="3.2.1.8" evidence="6"/>
<keyword evidence="5 6" id="KW-0624">Polysaccharide degradation</keyword>
<dbReference type="Pfam" id="PF00331">
    <property type="entry name" value="Glyco_hydro_10"/>
    <property type="match status" value="1"/>
</dbReference>
<evidence type="ECO:0000256" key="7">
    <source>
        <dbReference type="SAM" id="SignalP"/>
    </source>
</evidence>
<evidence type="ECO:0000313" key="10">
    <source>
        <dbReference type="Proteomes" id="UP000799776"/>
    </source>
</evidence>
<dbReference type="EMBL" id="ML978712">
    <property type="protein sequence ID" value="KAF2091183.1"/>
    <property type="molecule type" value="Genomic_DNA"/>
</dbReference>
<keyword evidence="3 6" id="KW-0119">Carbohydrate metabolism</keyword>
<dbReference type="InterPro" id="IPR001000">
    <property type="entry name" value="GH10_dom"/>
</dbReference>
<dbReference type="PRINTS" id="PR00134">
    <property type="entry name" value="GLHYDRLASE10"/>
</dbReference>
<protein>
    <recommendedName>
        <fullName evidence="6">Beta-xylanase</fullName>
        <ecNumber evidence="6">3.2.1.8</ecNumber>
    </recommendedName>
</protein>
<dbReference type="SUPFAM" id="SSF51445">
    <property type="entry name" value="(Trans)glycosidases"/>
    <property type="match status" value="1"/>
</dbReference>
<name>A0A9P4LZA8_9PEZI</name>
<gene>
    <name evidence="9" type="ORF">K490DRAFT_34257</name>
</gene>
<dbReference type="SMART" id="SM00633">
    <property type="entry name" value="Glyco_10"/>
    <property type="match status" value="1"/>
</dbReference>
<sequence>MRTFSLLQTAAAVLPTVLAGTSSLDTMYKAHGKKYFGVATDEGHLTTGVNAGIIRSDFGCVTPEYSMKWATIEPDWNSYSWDLSDYLVNWAESNDKMIRGHTLLWWEELPSWVTSITDKDTLTSVIQNHIGAVMGRYKGKVYAWDVVNEIFNDDGSFRSSVFYDVLGEDFVRIAFEAARNVDSNAKLYINDYNLDNPSWTKIKTLTSKVKTWISEGIPIDGIGSQSHLAANETSGVEGALSALCEAASECAITELDISGGAASDYVKVTDACLAVTGCVGVTVWGVRDEDSWRSSTSPLLFDSSYQPKSAYTAILSDG</sequence>
<dbReference type="GO" id="GO:0031176">
    <property type="term" value="F:endo-1,4-beta-xylanase activity"/>
    <property type="evidence" value="ECO:0007669"/>
    <property type="project" value="UniProtKB-EC"/>
</dbReference>
<dbReference type="InterPro" id="IPR044846">
    <property type="entry name" value="GH10"/>
</dbReference>
<keyword evidence="2 6" id="KW-0378">Hydrolase</keyword>
<evidence type="ECO:0000256" key="2">
    <source>
        <dbReference type="ARBA" id="ARBA00022801"/>
    </source>
</evidence>
<comment type="caution">
    <text evidence="9">The sequence shown here is derived from an EMBL/GenBank/DDBJ whole genome shotgun (WGS) entry which is preliminary data.</text>
</comment>
<accession>A0A9P4LZA8</accession>
<evidence type="ECO:0000313" key="9">
    <source>
        <dbReference type="EMBL" id="KAF2091183.1"/>
    </source>
</evidence>
<comment type="similarity">
    <text evidence="1 6">Belongs to the glycosyl hydrolase 10 (cellulase F) family.</text>
</comment>
<dbReference type="GO" id="GO:0000272">
    <property type="term" value="P:polysaccharide catabolic process"/>
    <property type="evidence" value="ECO:0007669"/>
    <property type="project" value="UniProtKB-KW"/>
</dbReference>
<dbReference type="Gene3D" id="3.20.20.80">
    <property type="entry name" value="Glycosidases"/>
    <property type="match status" value="1"/>
</dbReference>
<evidence type="ECO:0000256" key="3">
    <source>
        <dbReference type="ARBA" id="ARBA00023277"/>
    </source>
</evidence>